<dbReference type="InterPro" id="IPR045851">
    <property type="entry name" value="AMP-bd_C_sf"/>
</dbReference>
<dbReference type="GO" id="GO:0031956">
    <property type="term" value="F:medium-chain fatty acid-CoA ligase activity"/>
    <property type="evidence" value="ECO:0007669"/>
    <property type="project" value="TreeGrafter"/>
</dbReference>
<feature type="domain" description="AMP-binding enzyme C-terminal" evidence="4">
    <location>
        <begin position="450"/>
        <end position="526"/>
    </location>
</feature>
<dbReference type="InterPro" id="IPR042099">
    <property type="entry name" value="ANL_N_sf"/>
</dbReference>
<dbReference type="GO" id="GO:0006631">
    <property type="term" value="P:fatty acid metabolic process"/>
    <property type="evidence" value="ECO:0007669"/>
    <property type="project" value="TreeGrafter"/>
</dbReference>
<evidence type="ECO:0000313" key="5">
    <source>
        <dbReference type="EMBL" id="ACS22455.1"/>
    </source>
</evidence>
<dbReference type="OrthoDB" id="9766486at2"/>
<dbReference type="KEGG" id="vap:Vapar_5871"/>
<organism evidence="5">
    <name type="scientific">Variovorax paradoxus (strain S110)</name>
    <dbReference type="NCBI Taxonomy" id="543728"/>
    <lineage>
        <taxon>Bacteria</taxon>
        <taxon>Pseudomonadati</taxon>
        <taxon>Pseudomonadota</taxon>
        <taxon>Betaproteobacteria</taxon>
        <taxon>Burkholderiales</taxon>
        <taxon>Comamonadaceae</taxon>
        <taxon>Variovorax</taxon>
    </lineage>
</organism>
<dbReference type="InterPro" id="IPR000873">
    <property type="entry name" value="AMP-dep_synth/lig_dom"/>
</dbReference>
<dbReference type="Gene3D" id="3.40.50.12780">
    <property type="entry name" value="N-terminal domain of ligase-like"/>
    <property type="match status" value="1"/>
</dbReference>
<dbReference type="EMBL" id="CP001636">
    <property type="protein sequence ID" value="ACS22455.1"/>
    <property type="molecule type" value="Genomic_DNA"/>
</dbReference>
<evidence type="ECO:0000256" key="2">
    <source>
        <dbReference type="ARBA" id="ARBA00022598"/>
    </source>
</evidence>
<dbReference type="HOGENOM" id="CLU_000022_59_7_4"/>
<dbReference type="Pfam" id="PF00501">
    <property type="entry name" value="AMP-binding"/>
    <property type="match status" value="1"/>
</dbReference>
<dbReference type="PROSITE" id="PS00455">
    <property type="entry name" value="AMP_BINDING"/>
    <property type="match status" value="1"/>
</dbReference>
<dbReference type="InterPro" id="IPR025110">
    <property type="entry name" value="AMP-bd_C"/>
</dbReference>
<dbReference type="PANTHER" id="PTHR43201:SF5">
    <property type="entry name" value="MEDIUM-CHAIN ACYL-COA LIGASE ACSF2, MITOCHONDRIAL"/>
    <property type="match status" value="1"/>
</dbReference>
<accession>C5D0B1</accession>
<dbReference type="PANTHER" id="PTHR43201">
    <property type="entry name" value="ACYL-COA SYNTHETASE"/>
    <property type="match status" value="1"/>
</dbReference>
<dbReference type="Gene3D" id="3.30.300.30">
    <property type="match status" value="1"/>
</dbReference>
<sequence>MSHDFPDPTLSHLPADTSVPLLLMTTGDALRDAARRHPERIALVEVMPPGLPSLTGASDTARRWTYAELLAQAEQCAHWLLTRFTPGERVCLWAPNVPEWVILQYGVALAGLVLVTANPALRSAELRYALRQSRCTGLLYTAEFRGTDMAAVAREVAGEVRETFCLLNWQTEVRTHSARGELPHVQALDPAQIQYTSGTTGNPKGALLHHAGLVTSARLTCNRAGIEASVVISPMPLFHTAGAVLSSLGCVTTGSTYVLPLLFEPETLMRAIALERCDVFYGVPTMQIAMLDHPKRDQYDLSTLRVAISGGAPVPPELLHRIETGFHCDLLTLYGQTECSPTISMVGPNDNQEDKATTVGQPLPQVEIRIADPASGKTQSVGAEGEIEVRGPQCMLGYFEMPEETAQTMRPDGWLRTGDLGTLDRRGYLRVTGRLKDMIIRGGENIYPAEVEARLMEHATVAMAVVFGIPDARWGEVVGAAVQIRAGMPLPAAEALRAHCLSMLAPQKLPTVWFSCDAFPLTASGKVQKFRLRELAETNQLTQMV</sequence>
<proteinExistence type="inferred from homology"/>
<dbReference type="eggNOG" id="COG0318">
    <property type="taxonomic scope" value="Bacteria"/>
</dbReference>
<dbReference type="AlphaFoldDB" id="C5D0B1"/>
<evidence type="ECO:0000256" key="1">
    <source>
        <dbReference type="ARBA" id="ARBA00006432"/>
    </source>
</evidence>
<dbReference type="Pfam" id="PF13193">
    <property type="entry name" value="AMP-binding_C"/>
    <property type="match status" value="1"/>
</dbReference>
<dbReference type="STRING" id="543728.Vapar_5871"/>
<evidence type="ECO:0000259" key="4">
    <source>
        <dbReference type="Pfam" id="PF13193"/>
    </source>
</evidence>
<feature type="domain" description="AMP-dependent synthetase/ligase" evidence="3">
    <location>
        <begin position="31"/>
        <end position="399"/>
    </location>
</feature>
<evidence type="ECO:0000259" key="3">
    <source>
        <dbReference type="Pfam" id="PF00501"/>
    </source>
</evidence>
<keyword evidence="2 5" id="KW-0436">Ligase</keyword>
<dbReference type="InterPro" id="IPR020845">
    <property type="entry name" value="AMP-binding_CS"/>
</dbReference>
<gene>
    <name evidence="5" type="ordered locus">Vapar_5871</name>
</gene>
<name>C5D0B1_VARPS</name>
<dbReference type="SUPFAM" id="SSF56801">
    <property type="entry name" value="Acetyl-CoA synthetase-like"/>
    <property type="match status" value="1"/>
</dbReference>
<protein>
    <submittedName>
        <fullName evidence="5">AMP-dependent synthetase and ligase</fullName>
    </submittedName>
</protein>
<comment type="similarity">
    <text evidence="1">Belongs to the ATP-dependent AMP-binding enzyme family.</text>
</comment>
<reference evidence="5" key="1">
    <citation type="submission" date="2009-06" db="EMBL/GenBank/DDBJ databases">
        <title>Complete sequence of chromosome 2 of Variovorax paradoxus S110.</title>
        <authorList>
            <consortium name="US DOE Joint Genome Institute"/>
            <person name="Lucas S."/>
            <person name="Copeland A."/>
            <person name="Lapidus A."/>
            <person name="Glavina del Rio T."/>
            <person name="Tice H."/>
            <person name="Bruce D."/>
            <person name="Goodwin L."/>
            <person name="Pitluck S."/>
            <person name="Chertkov O."/>
            <person name="Brettin T."/>
            <person name="Detter J.C."/>
            <person name="Han C."/>
            <person name="Larimer F."/>
            <person name="Land M."/>
            <person name="Hauser L."/>
            <person name="Kyrpides N."/>
            <person name="Ovchinnikova G."/>
            <person name="Orwin P."/>
            <person name="Leadbetter J.R."/>
            <person name="Spain J.C."/>
            <person name="Han J.I."/>
        </authorList>
    </citation>
    <scope>NUCLEOTIDE SEQUENCE</scope>
    <source>
        <strain evidence="5">S110</strain>
    </source>
</reference>